<dbReference type="SMART" id="SM00727">
    <property type="entry name" value="STI1"/>
    <property type="match status" value="2"/>
</dbReference>
<dbReference type="Pfam" id="PF23195">
    <property type="entry name" value="UBQLN1"/>
    <property type="match status" value="1"/>
</dbReference>
<feature type="domain" description="UBA" evidence="2">
    <location>
        <begin position="453"/>
        <end position="496"/>
    </location>
</feature>
<dbReference type="OrthoDB" id="267397at2759"/>
<gene>
    <name evidence="4" type="ORF">AV274_0563</name>
</gene>
<evidence type="ECO:0000259" key="2">
    <source>
        <dbReference type="PROSITE" id="PS50030"/>
    </source>
</evidence>
<dbReference type="Gene3D" id="3.10.20.90">
    <property type="entry name" value="Phosphatidylinositol 3-kinase Catalytic Subunit, Chain A, domain 1"/>
    <property type="match status" value="1"/>
</dbReference>
<dbReference type="InterPro" id="IPR006636">
    <property type="entry name" value="STI1_HS-bd"/>
</dbReference>
<reference evidence="4 5" key="1">
    <citation type="submission" date="2016-05" db="EMBL/GenBank/DDBJ databases">
        <title>Nuclear genome of Blastocystis sp. subtype 1 NandII.</title>
        <authorList>
            <person name="Gentekaki E."/>
            <person name="Curtis B."/>
            <person name="Stairs C."/>
            <person name="Eme L."/>
            <person name="Herman E."/>
            <person name="Klimes V."/>
            <person name="Arias M.C."/>
            <person name="Elias M."/>
            <person name="Hilliou F."/>
            <person name="Klute M."/>
            <person name="Malik S.-B."/>
            <person name="Pightling A."/>
            <person name="Rachubinski R."/>
            <person name="Salas D."/>
            <person name="Schlacht A."/>
            <person name="Suga H."/>
            <person name="Archibald J."/>
            <person name="Ball S.G."/>
            <person name="Clark G."/>
            <person name="Dacks J."/>
            <person name="Van Der Giezen M."/>
            <person name="Tsaousis A."/>
            <person name="Roger A."/>
        </authorList>
    </citation>
    <scope>NUCLEOTIDE SEQUENCE [LARGE SCALE GENOMIC DNA]</scope>
    <source>
        <strain evidence="5">ATCC 50177 / NandII</strain>
    </source>
</reference>
<dbReference type="SUPFAM" id="SSF46934">
    <property type="entry name" value="UBA-like"/>
    <property type="match status" value="1"/>
</dbReference>
<comment type="caution">
    <text evidence="4">The sequence shown here is derived from an EMBL/GenBank/DDBJ whole genome shotgun (WGS) entry which is preliminary data.</text>
</comment>
<dbReference type="Gene3D" id="1.10.8.10">
    <property type="entry name" value="DNA helicase RuvA subunit, C-terminal domain"/>
    <property type="match status" value="1"/>
</dbReference>
<feature type="compositionally biased region" description="Low complexity" evidence="1">
    <location>
        <begin position="279"/>
        <end position="327"/>
    </location>
</feature>
<evidence type="ECO:0000259" key="3">
    <source>
        <dbReference type="PROSITE" id="PS50053"/>
    </source>
</evidence>
<proteinExistence type="predicted"/>
<dbReference type="PANTHER" id="PTHR10677:SF3">
    <property type="entry name" value="FI07626P-RELATED"/>
    <property type="match status" value="1"/>
</dbReference>
<feature type="domain" description="Ubiquitin-like" evidence="3">
    <location>
        <begin position="2"/>
        <end position="77"/>
    </location>
</feature>
<organism evidence="4 5">
    <name type="scientific">Blastocystis sp. subtype 1 (strain ATCC 50177 / NandII)</name>
    <dbReference type="NCBI Taxonomy" id="478820"/>
    <lineage>
        <taxon>Eukaryota</taxon>
        <taxon>Sar</taxon>
        <taxon>Stramenopiles</taxon>
        <taxon>Bigyra</taxon>
        <taxon>Opalozoa</taxon>
        <taxon>Opalinata</taxon>
        <taxon>Blastocystidae</taxon>
        <taxon>Blastocystis</taxon>
    </lineage>
</organism>
<name>A0A196SNB2_BLAHN</name>
<accession>A0A196SNB2</accession>
<dbReference type="EMBL" id="LXWW01000021">
    <property type="protein sequence ID" value="OAO17687.1"/>
    <property type="molecule type" value="Genomic_DNA"/>
</dbReference>
<dbReference type="SUPFAM" id="SSF54236">
    <property type="entry name" value="Ubiquitin-like"/>
    <property type="match status" value="1"/>
</dbReference>
<dbReference type="GO" id="GO:0031593">
    <property type="term" value="F:polyubiquitin modification-dependent protein binding"/>
    <property type="evidence" value="ECO:0007669"/>
    <property type="project" value="TreeGrafter"/>
</dbReference>
<dbReference type="SMART" id="SM00213">
    <property type="entry name" value="UBQ"/>
    <property type="match status" value="1"/>
</dbReference>
<feature type="region of interest" description="Disordered" evidence="1">
    <location>
        <begin position="77"/>
        <end position="152"/>
    </location>
</feature>
<dbReference type="InterPro" id="IPR015496">
    <property type="entry name" value="Ubiquilin"/>
</dbReference>
<dbReference type="AlphaFoldDB" id="A0A196SNB2"/>
<dbReference type="Pfam" id="PF00240">
    <property type="entry name" value="ubiquitin"/>
    <property type="match status" value="1"/>
</dbReference>
<feature type="compositionally biased region" description="Basic and acidic residues" evidence="1">
    <location>
        <begin position="88"/>
        <end position="102"/>
    </location>
</feature>
<dbReference type="Gene3D" id="1.10.260.100">
    <property type="match status" value="1"/>
</dbReference>
<dbReference type="InterPro" id="IPR015940">
    <property type="entry name" value="UBA"/>
</dbReference>
<feature type="compositionally biased region" description="Low complexity" evidence="1">
    <location>
        <begin position="103"/>
        <end position="145"/>
    </location>
</feature>
<keyword evidence="5" id="KW-1185">Reference proteome</keyword>
<evidence type="ECO:0000313" key="5">
    <source>
        <dbReference type="Proteomes" id="UP000078348"/>
    </source>
</evidence>
<dbReference type="InterPro" id="IPR000626">
    <property type="entry name" value="Ubiquitin-like_dom"/>
</dbReference>
<dbReference type="PANTHER" id="PTHR10677">
    <property type="entry name" value="UBIQUILIN"/>
    <property type="match status" value="1"/>
</dbReference>
<dbReference type="GO" id="GO:0006511">
    <property type="term" value="P:ubiquitin-dependent protein catabolic process"/>
    <property type="evidence" value="ECO:0007669"/>
    <property type="project" value="TreeGrafter"/>
</dbReference>
<evidence type="ECO:0000313" key="4">
    <source>
        <dbReference type="EMBL" id="OAO17687.1"/>
    </source>
</evidence>
<protein>
    <submittedName>
        <fullName evidence="4">Ubiquitin-like protein</fullName>
    </submittedName>
</protein>
<dbReference type="PROSITE" id="PS50030">
    <property type="entry name" value="UBA"/>
    <property type="match status" value="1"/>
</dbReference>
<dbReference type="SMART" id="SM00165">
    <property type="entry name" value="UBA"/>
    <property type="match status" value="1"/>
</dbReference>
<dbReference type="GO" id="GO:0005829">
    <property type="term" value="C:cytosol"/>
    <property type="evidence" value="ECO:0007669"/>
    <property type="project" value="TreeGrafter"/>
</dbReference>
<dbReference type="PROSITE" id="PS50053">
    <property type="entry name" value="UBIQUITIN_2"/>
    <property type="match status" value="1"/>
</dbReference>
<dbReference type="InterPro" id="IPR009060">
    <property type="entry name" value="UBA-like_sf"/>
</dbReference>
<evidence type="ECO:0000256" key="1">
    <source>
        <dbReference type="SAM" id="MobiDB-lite"/>
    </source>
</evidence>
<dbReference type="CDD" id="cd17039">
    <property type="entry name" value="Ubl_ubiquitin_like"/>
    <property type="match status" value="1"/>
</dbReference>
<sequence>MVSIYIRVSTGEKVNVDVDLNSSIQELKNRIGGLRSVDPELITFVFKGKILKDECLLEACGITEGSIIHMVTMKKKSGSTANGTHTAPVKEESSTVKREEPKVVSTPAASVPSSSSVTSTTSSAVPTSTSTPSNPFGSFPFGSSSQRSNVSPSLTAASGLISAFKDKPDLFVKMLKSDPGFRNVLEKNPQMEATLNDPATVEMLIDTMSDPTSMQNLMRQNDAVMNQISEIPGGEQMLERVMNQYYEPIDRERDQKGFSRPTAPTDASNQTVVPNLWGAPTPRSAPSTRPASSASSASVNPAGAASNATSNASATNAGSAGSATSTSPLASLTSLLNPLAGSAAGNVASGAAGHTNPLGDLENNRTMQMMVQMAQEHPEVIASMMELMPEYQELARSNPMLAEMMKNPEMLRQSLTPENIRLAQAMQGMQGMNMPMPGAMPNLMTRNNLTSEEIRTRYPQAIQQIEEMGFTVDDNLLQTLHRFNGNVEMTLNFLMQ</sequence>
<dbReference type="InterPro" id="IPR029071">
    <property type="entry name" value="Ubiquitin-like_domsf"/>
</dbReference>
<dbReference type="STRING" id="478820.A0A196SNB2"/>
<feature type="region of interest" description="Disordered" evidence="1">
    <location>
        <begin position="250"/>
        <end position="327"/>
    </location>
</feature>
<dbReference type="Proteomes" id="UP000078348">
    <property type="component" value="Unassembled WGS sequence"/>
</dbReference>